<feature type="compositionally biased region" description="Polar residues" evidence="1">
    <location>
        <begin position="116"/>
        <end position="129"/>
    </location>
</feature>
<dbReference type="EMBL" id="JAPDOG010000025">
    <property type="protein sequence ID" value="MCW3783796.1"/>
    <property type="molecule type" value="Genomic_DNA"/>
</dbReference>
<evidence type="ECO:0000313" key="4">
    <source>
        <dbReference type="Proteomes" id="UP001207582"/>
    </source>
</evidence>
<dbReference type="InterPro" id="IPR006626">
    <property type="entry name" value="PbH1"/>
</dbReference>
<feature type="region of interest" description="Disordered" evidence="1">
    <location>
        <begin position="603"/>
        <end position="634"/>
    </location>
</feature>
<dbReference type="InterPro" id="IPR011050">
    <property type="entry name" value="Pectin_lyase_fold/virulence"/>
</dbReference>
<accession>A0ABT3J7Y1</accession>
<feature type="domain" description="Right handed beta helix" evidence="2">
    <location>
        <begin position="355"/>
        <end position="523"/>
    </location>
</feature>
<evidence type="ECO:0000259" key="2">
    <source>
        <dbReference type="Pfam" id="PF13229"/>
    </source>
</evidence>
<feature type="region of interest" description="Disordered" evidence="1">
    <location>
        <begin position="93"/>
        <end position="243"/>
    </location>
</feature>
<dbReference type="Pfam" id="PF13229">
    <property type="entry name" value="Beta_helix"/>
    <property type="match status" value="1"/>
</dbReference>
<protein>
    <submittedName>
        <fullName evidence="3">Right-handed parallel beta-helix repeat-containing protein</fullName>
    </submittedName>
</protein>
<dbReference type="SUPFAM" id="SSF51126">
    <property type="entry name" value="Pectin lyase-like"/>
    <property type="match status" value="1"/>
</dbReference>
<dbReference type="InterPro" id="IPR039448">
    <property type="entry name" value="Beta_helix"/>
</dbReference>
<dbReference type="SMART" id="SM00710">
    <property type="entry name" value="PbH1"/>
    <property type="match status" value="5"/>
</dbReference>
<proteinExistence type="predicted"/>
<sequence>MFATLSRIVPKTDTLAARKNTSMHLLRNLMVLSLSAACCATAVQATDFYVQPANPGPVKGTALSAISLQAMGARLGQTDLALDPLALPEQSLRVRHKESSTSGTTAGKWLRARRPGSSSTDTQLNSNAWSSDPTAGTSTSTSTSVQESSSGSTGTGTGDGSTSADGSTGTDASTSESTTPVSGATSESAATEPAPETTTTTTKTVTSDTSSTQTEPTGTDTQTSTTQPTTATNTSTAAPAPGSTWQSLSTLLSSGQVKGGDRIFLMDGYHGAILIRDQRFTSPVVIAPVPGQTAHAESIQMRNTTNVVVQGLKVWATSSSAGAGILVRTYGDTADLSFLNLDVRSVADAANYVQWDSSTWLANKRNGFLIDGNRNTVSGSRITGLYHGLQGFGTNVLLENNIIDGFSGDGLRALGDSSIVRNNKVQNCFQIDGNHADGFQSFSRGTDGKVGTGTVRNLVIENNKLFEWTSSATNPLRCKLQGIGMFDGMFDGILIRNNLITSSAYHGITIAGALNSTVVNNTVIRPDGAADKAPWIMIGYHKNGTPSKNTTVANNLVTRINTKPDTANNIVVTNNIEVTNSSTEFTSVNTQNFTLKSGAQAIDAGTSKHAPPSDIVGATRPKGKAPDAGAYENF</sequence>
<feature type="compositionally biased region" description="Low complexity" evidence="1">
    <location>
        <begin position="130"/>
        <end position="152"/>
    </location>
</feature>
<dbReference type="NCBIfam" id="NF041518">
    <property type="entry name" value="choice_anch_Q"/>
    <property type="match status" value="1"/>
</dbReference>
<keyword evidence="4" id="KW-1185">Reference proteome</keyword>
<gene>
    <name evidence="3" type="ORF">OM960_19860</name>
</gene>
<dbReference type="InterPro" id="IPR059226">
    <property type="entry name" value="Choice_anch_Q_dom"/>
</dbReference>
<dbReference type="InterPro" id="IPR012334">
    <property type="entry name" value="Pectin_lyas_fold"/>
</dbReference>
<name>A0ABT3J7Y1_9RHOB</name>
<dbReference type="Proteomes" id="UP001207582">
    <property type="component" value="Unassembled WGS sequence"/>
</dbReference>
<feature type="compositionally biased region" description="Low complexity" evidence="1">
    <location>
        <begin position="160"/>
        <end position="243"/>
    </location>
</feature>
<evidence type="ECO:0000256" key="1">
    <source>
        <dbReference type="SAM" id="MobiDB-lite"/>
    </source>
</evidence>
<organism evidence="3 4">
    <name type="scientific">Defluviimonas salinarum</name>
    <dbReference type="NCBI Taxonomy" id="2992147"/>
    <lineage>
        <taxon>Bacteria</taxon>
        <taxon>Pseudomonadati</taxon>
        <taxon>Pseudomonadota</taxon>
        <taxon>Alphaproteobacteria</taxon>
        <taxon>Rhodobacterales</taxon>
        <taxon>Paracoccaceae</taxon>
        <taxon>Albidovulum</taxon>
    </lineage>
</organism>
<comment type="caution">
    <text evidence="3">The sequence shown here is derived from an EMBL/GenBank/DDBJ whole genome shotgun (WGS) entry which is preliminary data.</text>
</comment>
<dbReference type="RefSeq" id="WP_264773187.1">
    <property type="nucleotide sequence ID" value="NZ_JAPDOG010000025.1"/>
</dbReference>
<reference evidence="3 4" key="1">
    <citation type="submission" date="2022-10" db="EMBL/GenBank/DDBJ databases">
        <title>Defluviimonas sp. CAU 1641 isolated from mud.</title>
        <authorList>
            <person name="Kim W."/>
        </authorList>
    </citation>
    <scope>NUCLEOTIDE SEQUENCE [LARGE SCALE GENOMIC DNA]</scope>
    <source>
        <strain evidence="3 4">CAU 1641</strain>
    </source>
</reference>
<dbReference type="Gene3D" id="2.160.20.10">
    <property type="entry name" value="Single-stranded right-handed beta-helix, Pectin lyase-like"/>
    <property type="match status" value="1"/>
</dbReference>
<evidence type="ECO:0000313" key="3">
    <source>
        <dbReference type="EMBL" id="MCW3783796.1"/>
    </source>
</evidence>